<feature type="transmembrane region" description="Helical" evidence="1">
    <location>
        <begin position="158"/>
        <end position="179"/>
    </location>
</feature>
<dbReference type="OrthoDB" id="10562817at2759"/>
<comment type="caution">
    <text evidence="2">The sequence shown here is derived from an EMBL/GenBank/DDBJ whole genome shotgun (WGS) entry which is preliminary data.</text>
</comment>
<evidence type="ECO:0000313" key="2">
    <source>
        <dbReference type="EMBL" id="KAJ5069130.1"/>
    </source>
</evidence>
<feature type="transmembrane region" description="Helical" evidence="1">
    <location>
        <begin position="132"/>
        <end position="152"/>
    </location>
</feature>
<evidence type="ECO:0000256" key="1">
    <source>
        <dbReference type="SAM" id="Phobius"/>
    </source>
</evidence>
<accession>A0A9Q0LAZ1</accession>
<name>A0A9Q0LAZ1_ANAIG</name>
<keyword evidence="1" id="KW-0472">Membrane</keyword>
<reference evidence="2" key="1">
    <citation type="submission" date="2022-10" db="EMBL/GenBank/DDBJ databases">
        <title>Novel sulphate-reducing endosymbionts in the free-living metamonad Anaeramoeba.</title>
        <authorList>
            <person name="Jerlstrom-Hultqvist J."/>
            <person name="Cepicka I."/>
            <person name="Gallot-Lavallee L."/>
            <person name="Salas-Leiva D."/>
            <person name="Curtis B.A."/>
            <person name="Zahonova K."/>
            <person name="Pipaliya S."/>
            <person name="Dacks J."/>
            <person name="Roger A.J."/>
        </authorList>
    </citation>
    <scope>NUCLEOTIDE SEQUENCE</scope>
    <source>
        <strain evidence="2">BMAN</strain>
    </source>
</reference>
<dbReference type="AlphaFoldDB" id="A0A9Q0LAZ1"/>
<keyword evidence="1" id="KW-1133">Transmembrane helix</keyword>
<proteinExistence type="predicted"/>
<dbReference type="Proteomes" id="UP001149090">
    <property type="component" value="Unassembled WGS sequence"/>
</dbReference>
<keyword evidence="3" id="KW-1185">Reference proteome</keyword>
<organism evidence="2 3">
    <name type="scientific">Anaeramoeba ignava</name>
    <name type="common">Anaerobic marine amoeba</name>
    <dbReference type="NCBI Taxonomy" id="1746090"/>
    <lineage>
        <taxon>Eukaryota</taxon>
        <taxon>Metamonada</taxon>
        <taxon>Anaeramoebidae</taxon>
        <taxon>Anaeramoeba</taxon>
    </lineage>
</organism>
<keyword evidence="1" id="KW-0812">Transmembrane</keyword>
<protein>
    <submittedName>
        <fullName evidence="2">Uncharacterized protein</fullName>
    </submittedName>
</protein>
<evidence type="ECO:0000313" key="3">
    <source>
        <dbReference type="Proteomes" id="UP001149090"/>
    </source>
</evidence>
<sequence length="212" mass="25002">MMVEFSEIFIWKSLKKTESKCASTNKLFTAILFFIIFLQPLAGNIFLRKTTETENKTMYTVTVVLSFITSIFQFIKLFIEWGKLGYNGNCSYETDDGHLAWGWKTYKSALLPQDFNYFCMTSLPVFFYKPRLFALGFLLIYLSTIAICYFTFHMNSFASTWCWTAIAFLILSILDPWLIQKKSFRSIFKRESQEEEIHAPLDFEYIEVEFDK</sequence>
<feature type="transmembrane region" description="Helical" evidence="1">
    <location>
        <begin position="59"/>
        <end position="79"/>
    </location>
</feature>
<gene>
    <name evidence="2" type="ORF">M0811_11886</name>
</gene>
<dbReference type="EMBL" id="JAPDFW010000108">
    <property type="protein sequence ID" value="KAJ5069130.1"/>
    <property type="molecule type" value="Genomic_DNA"/>
</dbReference>